<protein>
    <recommendedName>
        <fullName evidence="5">Large ribosomal subunit protein uL30</fullName>
    </recommendedName>
</protein>
<feature type="domain" description="Large ribosomal subunit protein uL30-like ferredoxin-like fold" evidence="6">
    <location>
        <begin position="4"/>
        <end position="54"/>
    </location>
</feature>
<evidence type="ECO:0000256" key="1">
    <source>
        <dbReference type="ARBA" id="ARBA00007594"/>
    </source>
</evidence>
<dbReference type="OrthoDB" id="9812790at2"/>
<dbReference type="GO" id="GO:0015934">
    <property type="term" value="C:large ribosomal subunit"/>
    <property type="evidence" value="ECO:0007669"/>
    <property type="project" value="InterPro"/>
</dbReference>
<evidence type="ECO:0000313" key="7">
    <source>
        <dbReference type="EMBL" id="KRK93838.1"/>
    </source>
</evidence>
<dbReference type="STRING" id="1423715.FD25_GL001165"/>
<keyword evidence="8" id="KW-1185">Reference proteome</keyword>
<dbReference type="InterPro" id="IPR036919">
    <property type="entry name" value="Ribo_uL30_ferredoxin-like_sf"/>
</dbReference>
<proteinExistence type="inferred from homology"/>
<evidence type="ECO:0000256" key="3">
    <source>
        <dbReference type="ARBA" id="ARBA00022980"/>
    </source>
</evidence>
<organism evidence="7 8">
    <name type="scientific">Levilactobacillus acidifarinae DSM 19394 = JCM 15949</name>
    <dbReference type="NCBI Taxonomy" id="1423715"/>
    <lineage>
        <taxon>Bacteria</taxon>
        <taxon>Bacillati</taxon>
        <taxon>Bacillota</taxon>
        <taxon>Bacilli</taxon>
        <taxon>Lactobacillales</taxon>
        <taxon>Lactobacillaceae</taxon>
        <taxon>Levilactobacillus</taxon>
    </lineage>
</organism>
<dbReference type="AlphaFoldDB" id="A0A0R1LDH8"/>
<name>A0A0R1LDH8_9LACO</name>
<dbReference type="CDD" id="cd01658">
    <property type="entry name" value="Ribosomal_L30"/>
    <property type="match status" value="1"/>
</dbReference>
<dbReference type="HAMAP" id="MF_01371_B">
    <property type="entry name" value="Ribosomal_uL30_B"/>
    <property type="match status" value="1"/>
</dbReference>
<dbReference type="SUPFAM" id="SSF55129">
    <property type="entry name" value="Ribosomal protein L30p/L7e"/>
    <property type="match status" value="1"/>
</dbReference>
<reference evidence="7 8" key="1">
    <citation type="journal article" date="2015" name="Genome Announc.">
        <title>Expanding the biotechnology potential of lactobacilli through comparative genomics of 213 strains and associated genera.</title>
        <authorList>
            <person name="Sun Z."/>
            <person name="Harris H.M."/>
            <person name="McCann A."/>
            <person name="Guo C."/>
            <person name="Argimon S."/>
            <person name="Zhang W."/>
            <person name="Yang X."/>
            <person name="Jeffery I.B."/>
            <person name="Cooney J.C."/>
            <person name="Kagawa T.F."/>
            <person name="Liu W."/>
            <person name="Song Y."/>
            <person name="Salvetti E."/>
            <person name="Wrobel A."/>
            <person name="Rasinkangas P."/>
            <person name="Parkhill J."/>
            <person name="Rea M.C."/>
            <person name="O'Sullivan O."/>
            <person name="Ritari J."/>
            <person name="Douillard F.P."/>
            <person name="Paul Ross R."/>
            <person name="Yang R."/>
            <person name="Briner A.E."/>
            <person name="Felis G.E."/>
            <person name="de Vos W.M."/>
            <person name="Barrangou R."/>
            <person name="Klaenhammer T.R."/>
            <person name="Caufield P.W."/>
            <person name="Cui Y."/>
            <person name="Zhang H."/>
            <person name="O'Toole P.W."/>
        </authorList>
    </citation>
    <scope>NUCLEOTIDE SEQUENCE [LARGE SCALE GENOMIC DNA]</scope>
    <source>
        <strain evidence="7 8">DSM 19394</strain>
    </source>
</reference>
<dbReference type="GO" id="GO:0003735">
    <property type="term" value="F:structural constituent of ribosome"/>
    <property type="evidence" value="ECO:0007669"/>
    <property type="project" value="InterPro"/>
</dbReference>
<comment type="similarity">
    <text evidence="1 5">Belongs to the universal ribosomal protein uL30 family.</text>
</comment>
<dbReference type="PIRSF" id="PIRSF002211">
    <property type="entry name" value="Ribosomal_L30_bac-type"/>
    <property type="match status" value="1"/>
</dbReference>
<comment type="caution">
    <text evidence="7">The sequence shown here is derived from an EMBL/GenBank/DDBJ whole genome shotgun (WGS) entry which is preliminary data.</text>
</comment>
<sequence>MAQLKVTLIHSAAHRLPKQRKIVEAMGLKRVNSFVLQPDNEATRGALFQIAHLIKVEEVK</sequence>
<dbReference type="NCBIfam" id="TIGR01308">
    <property type="entry name" value="rpmD_bact"/>
    <property type="match status" value="1"/>
</dbReference>
<keyword evidence="4 5" id="KW-0687">Ribonucleoprotein</keyword>
<dbReference type="Pfam" id="PF00327">
    <property type="entry name" value="Ribosomal_L30"/>
    <property type="match status" value="1"/>
</dbReference>
<evidence type="ECO:0000256" key="4">
    <source>
        <dbReference type="ARBA" id="ARBA00023274"/>
    </source>
</evidence>
<evidence type="ECO:0000259" key="6">
    <source>
        <dbReference type="Pfam" id="PF00327"/>
    </source>
</evidence>
<dbReference type="PATRIC" id="fig|1423715.3.peg.1198"/>
<evidence type="ECO:0000256" key="2">
    <source>
        <dbReference type="ARBA" id="ARBA00011838"/>
    </source>
</evidence>
<dbReference type="InterPro" id="IPR005996">
    <property type="entry name" value="Ribosomal_uL30_bac-type"/>
</dbReference>
<dbReference type="GO" id="GO:0006412">
    <property type="term" value="P:translation"/>
    <property type="evidence" value="ECO:0007669"/>
    <property type="project" value="UniProtKB-UniRule"/>
</dbReference>
<gene>
    <name evidence="5" type="primary">rpmD</name>
    <name evidence="7" type="ORF">FD25_GL001165</name>
</gene>
<dbReference type="InterPro" id="IPR016082">
    <property type="entry name" value="Ribosomal_uL30_ferredoxin-like"/>
</dbReference>
<dbReference type="EMBL" id="AZDV01000028">
    <property type="protein sequence ID" value="KRK93838.1"/>
    <property type="molecule type" value="Genomic_DNA"/>
</dbReference>
<evidence type="ECO:0000256" key="5">
    <source>
        <dbReference type="HAMAP-Rule" id="MF_01371"/>
    </source>
</evidence>
<evidence type="ECO:0000313" key="8">
    <source>
        <dbReference type="Proteomes" id="UP000051955"/>
    </source>
</evidence>
<comment type="subunit">
    <text evidence="2 5">Part of the 50S ribosomal subunit.</text>
</comment>
<dbReference type="RefSeq" id="WP_057804579.1">
    <property type="nucleotide sequence ID" value="NZ_AZDV01000028.1"/>
</dbReference>
<keyword evidence="3 5" id="KW-0689">Ribosomal protein</keyword>
<accession>A0A0R1LDH8</accession>
<dbReference type="Proteomes" id="UP000051955">
    <property type="component" value="Unassembled WGS sequence"/>
</dbReference>
<dbReference type="Gene3D" id="3.30.1390.20">
    <property type="entry name" value="Ribosomal protein L30, ferredoxin-like fold domain"/>
    <property type="match status" value="1"/>
</dbReference>